<dbReference type="InterPro" id="IPR015928">
    <property type="entry name" value="Aconitase/3IPM_dehydase_swvl"/>
</dbReference>
<dbReference type="EMBL" id="CP017707">
    <property type="protein sequence ID" value="AOZ51888.1"/>
    <property type="molecule type" value="Genomic_DNA"/>
</dbReference>
<feature type="region of interest" description="Disordered" evidence="1">
    <location>
        <begin position="1"/>
        <end position="23"/>
    </location>
</feature>
<sequence>MFDLSGLEQGIQPRQAVTLTARSPDERTRQLPLLLRIDTPVEMEYYRHGGILPKCVAAAAGGQ</sequence>
<accession>A0A1D9LKQ9</accession>
<dbReference type="Gene3D" id="3.20.19.10">
    <property type="entry name" value="Aconitase, domain 4"/>
    <property type="match status" value="1"/>
</dbReference>
<organism evidence="2 3">
    <name type="scientific">Chromobacterium vaccinii</name>
    <dbReference type="NCBI Taxonomy" id="1108595"/>
    <lineage>
        <taxon>Bacteria</taxon>
        <taxon>Pseudomonadati</taxon>
        <taxon>Pseudomonadota</taxon>
        <taxon>Betaproteobacteria</taxon>
        <taxon>Neisseriales</taxon>
        <taxon>Chromobacteriaceae</taxon>
        <taxon>Chromobacterium</taxon>
    </lineage>
</organism>
<dbReference type="RefSeq" id="WP_070980903.1">
    <property type="nucleotide sequence ID" value="NZ_CP017707.1"/>
</dbReference>
<evidence type="ECO:0000313" key="3">
    <source>
        <dbReference type="Proteomes" id="UP000178776"/>
    </source>
</evidence>
<protein>
    <submittedName>
        <fullName evidence="2">Uncharacterized protein</fullName>
    </submittedName>
</protein>
<evidence type="ECO:0000313" key="2">
    <source>
        <dbReference type="EMBL" id="AOZ51888.1"/>
    </source>
</evidence>
<reference evidence="2 3" key="1">
    <citation type="submission" date="2016-10" db="EMBL/GenBank/DDBJ databases">
        <title>Chromobacterium muskegensis sp. nov., an insecticidal bacterium isolated from Sphagnum bogs.</title>
        <authorList>
            <person name="Sparks M.E."/>
            <person name="Blackburn M.B."/>
            <person name="Gundersen-Rindal D.E."/>
            <person name="Mitchell A."/>
            <person name="Farrar R."/>
            <person name="Kuhar D."/>
        </authorList>
    </citation>
    <scope>NUCLEOTIDE SEQUENCE [LARGE SCALE GENOMIC DNA]</scope>
    <source>
        <strain evidence="2 3">21-1</strain>
    </source>
</reference>
<dbReference type="STRING" id="1108595.BKX93_19065"/>
<dbReference type="KEGG" id="cvc:BKX93_19065"/>
<dbReference type="AlphaFoldDB" id="A0A1D9LKQ9"/>
<evidence type="ECO:0000256" key="1">
    <source>
        <dbReference type="SAM" id="MobiDB-lite"/>
    </source>
</evidence>
<gene>
    <name evidence="2" type="ORF">BKX93_19065</name>
</gene>
<proteinExistence type="predicted"/>
<name>A0A1D9LKQ9_9NEIS</name>
<dbReference type="Proteomes" id="UP000178776">
    <property type="component" value="Chromosome"/>
</dbReference>
<dbReference type="GeneID" id="71766552"/>